<evidence type="ECO:0000256" key="4">
    <source>
        <dbReference type="ARBA" id="ARBA00022714"/>
    </source>
</evidence>
<comment type="cofactor">
    <cofactor evidence="10">
        <name>[2Fe-2S] cluster</name>
        <dbReference type="ChEBI" id="CHEBI:190135"/>
    </cofactor>
</comment>
<dbReference type="GO" id="GO:0051537">
    <property type="term" value="F:2 iron, 2 sulfur cluster binding"/>
    <property type="evidence" value="ECO:0007669"/>
    <property type="project" value="UniProtKB-KW"/>
</dbReference>
<dbReference type="PANTHER" id="PTHR45444:SF3">
    <property type="entry name" value="XANTHINE DEHYDROGENASE"/>
    <property type="match status" value="1"/>
</dbReference>
<accession>A0A9R0DN48</accession>
<dbReference type="InterPro" id="IPR036010">
    <property type="entry name" value="2Fe-2S_ferredoxin-like_sf"/>
</dbReference>
<dbReference type="SUPFAM" id="SSF54292">
    <property type="entry name" value="2Fe-2S ferredoxin-like"/>
    <property type="match status" value="1"/>
</dbReference>
<dbReference type="PROSITE" id="PS00197">
    <property type="entry name" value="2FE2S_FER_1"/>
    <property type="match status" value="1"/>
</dbReference>
<dbReference type="Proteomes" id="UP000829999">
    <property type="component" value="Chromosome 6"/>
</dbReference>
<dbReference type="InterPro" id="IPR002888">
    <property type="entry name" value="2Fe-2S-bd"/>
</dbReference>
<comment type="cofactor">
    <cofactor evidence="2">
        <name>FAD</name>
        <dbReference type="ChEBI" id="CHEBI:57692"/>
    </cofactor>
</comment>
<evidence type="ECO:0000256" key="9">
    <source>
        <dbReference type="ARBA" id="ARBA00023027"/>
    </source>
</evidence>
<dbReference type="AlphaFoldDB" id="A0A9R0DN48"/>
<organism evidence="12 13">
    <name type="scientific">Spodoptera frugiperda</name>
    <name type="common">Fall armyworm</name>
    <dbReference type="NCBI Taxonomy" id="7108"/>
    <lineage>
        <taxon>Eukaryota</taxon>
        <taxon>Metazoa</taxon>
        <taxon>Ecdysozoa</taxon>
        <taxon>Arthropoda</taxon>
        <taxon>Hexapoda</taxon>
        <taxon>Insecta</taxon>
        <taxon>Pterygota</taxon>
        <taxon>Neoptera</taxon>
        <taxon>Endopterygota</taxon>
        <taxon>Lepidoptera</taxon>
        <taxon>Glossata</taxon>
        <taxon>Ditrysia</taxon>
        <taxon>Noctuoidea</taxon>
        <taxon>Noctuidae</taxon>
        <taxon>Amphipyrinae</taxon>
        <taxon>Spodoptera</taxon>
    </lineage>
</organism>
<dbReference type="GO" id="GO:0005506">
    <property type="term" value="F:iron ion binding"/>
    <property type="evidence" value="ECO:0007669"/>
    <property type="project" value="InterPro"/>
</dbReference>
<comment type="cofactor">
    <cofactor evidence="1">
        <name>Mo-molybdopterin</name>
        <dbReference type="ChEBI" id="CHEBI:71302"/>
    </cofactor>
</comment>
<comment type="similarity">
    <text evidence="3">Belongs to the xanthine dehydrogenase family.</text>
</comment>
<proteinExistence type="inferred from homology"/>
<dbReference type="InterPro" id="IPR001041">
    <property type="entry name" value="2Fe-2S_ferredoxin-type"/>
</dbReference>
<keyword evidence="12" id="KW-1185">Reference proteome</keyword>
<dbReference type="SUPFAM" id="SSF47741">
    <property type="entry name" value="CO dehydrogenase ISP C-domain like"/>
    <property type="match status" value="1"/>
</dbReference>
<dbReference type="InterPro" id="IPR016208">
    <property type="entry name" value="Ald_Oxase/xanthine_DH-like"/>
</dbReference>
<evidence type="ECO:0000256" key="1">
    <source>
        <dbReference type="ARBA" id="ARBA00001924"/>
    </source>
</evidence>
<keyword evidence="5" id="KW-0479">Metal-binding</keyword>
<protein>
    <submittedName>
        <fullName evidence="13">Xanthine dehydrogenase/oxidase-like</fullName>
    </submittedName>
</protein>
<dbReference type="FunFam" id="3.10.20.30:FF:000012">
    <property type="entry name" value="Xanthine dehydrogenase/oxidase"/>
    <property type="match status" value="1"/>
</dbReference>
<feature type="domain" description="2Fe-2S ferredoxin-type" evidence="11">
    <location>
        <begin position="2"/>
        <end position="85"/>
    </location>
</feature>
<evidence type="ECO:0000256" key="10">
    <source>
        <dbReference type="ARBA" id="ARBA00034078"/>
    </source>
</evidence>
<evidence type="ECO:0000313" key="12">
    <source>
        <dbReference type="Proteomes" id="UP000829999"/>
    </source>
</evidence>
<dbReference type="InterPro" id="IPR006058">
    <property type="entry name" value="2Fe2S_fd_BS"/>
</dbReference>
<evidence type="ECO:0000256" key="8">
    <source>
        <dbReference type="ARBA" id="ARBA00023014"/>
    </source>
</evidence>
<dbReference type="InterPro" id="IPR036884">
    <property type="entry name" value="2Fe-2S-bd_dom_sf"/>
</dbReference>
<evidence type="ECO:0000256" key="7">
    <source>
        <dbReference type="ARBA" id="ARBA00023004"/>
    </source>
</evidence>
<keyword evidence="4" id="KW-0001">2Fe-2S</keyword>
<dbReference type="GO" id="GO:0016491">
    <property type="term" value="F:oxidoreductase activity"/>
    <property type="evidence" value="ECO:0007669"/>
    <property type="project" value="UniProtKB-KW"/>
</dbReference>
<dbReference type="PROSITE" id="PS51085">
    <property type="entry name" value="2FE2S_FER_2"/>
    <property type="match status" value="1"/>
</dbReference>
<gene>
    <name evidence="13" type="primary">LOC126910805</name>
</gene>
<dbReference type="GeneID" id="126910805"/>
<dbReference type="CDD" id="cd00207">
    <property type="entry name" value="fer2"/>
    <property type="match status" value="1"/>
</dbReference>
<dbReference type="Gene3D" id="3.10.20.30">
    <property type="match status" value="1"/>
</dbReference>
<evidence type="ECO:0000256" key="6">
    <source>
        <dbReference type="ARBA" id="ARBA00023002"/>
    </source>
</evidence>
<dbReference type="Gene3D" id="1.10.150.120">
    <property type="entry name" value="[2Fe-2S]-binding domain"/>
    <property type="match status" value="1"/>
</dbReference>
<evidence type="ECO:0000256" key="5">
    <source>
        <dbReference type="ARBA" id="ARBA00022723"/>
    </source>
</evidence>
<evidence type="ECO:0000313" key="13">
    <source>
        <dbReference type="RefSeq" id="XP_050550462.1"/>
    </source>
</evidence>
<dbReference type="Pfam" id="PF01799">
    <property type="entry name" value="Fer2_2"/>
    <property type="match status" value="1"/>
</dbReference>
<dbReference type="InterPro" id="IPR012675">
    <property type="entry name" value="Beta-grasp_dom_sf"/>
</dbReference>
<keyword evidence="8" id="KW-0411">Iron-sulfur</keyword>
<sequence>MDMIKFKINGLHFSVGCEVSSDVTLLDYLRNYLQLRGTKYMCREGGCGACIVSVHQPAGTSYAVNSCLMLVTSCHGLEITTIEGLGNRLLQKTLADENGTQCGYCTPAWVMSMYSLLQGNPNISMLNVEKSLSSNICRCTGYRPILQAFKKFASDAPRQITLPDIENLKLCNKTEETCDKSNCEDSEWCFVDLPADK</sequence>
<dbReference type="RefSeq" id="XP_050550462.1">
    <property type="nucleotide sequence ID" value="XM_050694505.1"/>
</dbReference>
<evidence type="ECO:0000259" key="11">
    <source>
        <dbReference type="PROSITE" id="PS51085"/>
    </source>
</evidence>
<reference evidence="13" key="1">
    <citation type="submission" date="2025-08" db="UniProtKB">
        <authorList>
            <consortium name="RefSeq"/>
        </authorList>
    </citation>
    <scope>IDENTIFICATION</scope>
    <source>
        <tissue evidence="13">Whole larval tissue</tissue>
    </source>
</reference>
<dbReference type="PANTHER" id="PTHR45444">
    <property type="entry name" value="XANTHINE DEHYDROGENASE"/>
    <property type="match status" value="1"/>
</dbReference>
<dbReference type="OrthoDB" id="8300278at2759"/>
<keyword evidence="7" id="KW-0408">Iron</keyword>
<evidence type="ECO:0000256" key="3">
    <source>
        <dbReference type="ARBA" id="ARBA00006849"/>
    </source>
</evidence>
<keyword evidence="9" id="KW-0520">NAD</keyword>
<name>A0A9R0DN48_SPOFR</name>
<dbReference type="Pfam" id="PF00111">
    <property type="entry name" value="Fer2"/>
    <property type="match status" value="1"/>
</dbReference>
<evidence type="ECO:0000256" key="2">
    <source>
        <dbReference type="ARBA" id="ARBA00001974"/>
    </source>
</evidence>
<keyword evidence="6" id="KW-0560">Oxidoreductase</keyword>